<keyword evidence="2" id="KW-1185">Reference proteome</keyword>
<name>A0AAD6XUQ0_9AGAR</name>
<gene>
    <name evidence="1" type="ORF">B0H15DRAFT_928505</name>
</gene>
<protein>
    <recommendedName>
        <fullName evidence="3">F-box domain-containing protein</fullName>
    </recommendedName>
</protein>
<reference evidence="1" key="1">
    <citation type="submission" date="2023-03" db="EMBL/GenBank/DDBJ databases">
        <title>Massive genome expansion in bonnet fungi (Mycena s.s.) driven by repeated elements and novel gene families across ecological guilds.</title>
        <authorList>
            <consortium name="Lawrence Berkeley National Laboratory"/>
            <person name="Harder C.B."/>
            <person name="Miyauchi S."/>
            <person name="Viragh M."/>
            <person name="Kuo A."/>
            <person name="Thoen E."/>
            <person name="Andreopoulos B."/>
            <person name="Lu D."/>
            <person name="Skrede I."/>
            <person name="Drula E."/>
            <person name="Henrissat B."/>
            <person name="Morin E."/>
            <person name="Kohler A."/>
            <person name="Barry K."/>
            <person name="LaButti K."/>
            <person name="Morin E."/>
            <person name="Salamov A."/>
            <person name="Lipzen A."/>
            <person name="Mereny Z."/>
            <person name="Hegedus B."/>
            <person name="Baldrian P."/>
            <person name="Stursova M."/>
            <person name="Weitz H."/>
            <person name="Taylor A."/>
            <person name="Grigoriev I.V."/>
            <person name="Nagy L.G."/>
            <person name="Martin F."/>
            <person name="Kauserud H."/>
        </authorList>
    </citation>
    <scope>NUCLEOTIDE SEQUENCE</scope>
    <source>
        <strain evidence="1">CBHHK173m</strain>
    </source>
</reference>
<dbReference type="EMBL" id="JARJCN010000010">
    <property type="protein sequence ID" value="KAJ7097111.1"/>
    <property type="molecule type" value="Genomic_DNA"/>
</dbReference>
<dbReference type="AlphaFoldDB" id="A0AAD6XUQ0"/>
<sequence>MLFDDLRKSLPDSKECLEHPPASVELVETRLHMDNAVYPVLTLPPEITCEIFLQCVESEETSRSRLSPAFAPLLLIQICRSWRLIALAAPPLWNSVGLTLRFSRDDRSRYRLQSIPGLLPSLWEQLTMFTAKELRIEDILRVLNACPRLQKCAIFVSTLGEELPPPRPLVVHTALAELHLCRAISQVVRLLDLPALRVLLIDGAVRNGPDFPPFLARCAGSLREFRSRQYRIGPDGVSLAWFRILENLETVTLHDPALDLLRPFLCALDRTVDASFLPYLRRLHITDRFHTVDAPVVRALQSRATDTDGGAAKLESLRLCVSRSVHGPRMHWSEVGPVDWDALLDLGQGGMDLHVGSQDENLLYEWWDWDSE</sequence>
<accession>A0AAD6XUQ0</accession>
<evidence type="ECO:0008006" key="3">
    <source>
        <dbReference type="Google" id="ProtNLM"/>
    </source>
</evidence>
<comment type="caution">
    <text evidence="1">The sequence shown here is derived from an EMBL/GenBank/DDBJ whole genome shotgun (WGS) entry which is preliminary data.</text>
</comment>
<proteinExistence type="predicted"/>
<organism evidence="1 2">
    <name type="scientific">Mycena belliarum</name>
    <dbReference type="NCBI Taxonomy" id="1033014"/>
    <lineage>
        <taxon>Eukaryota</taxon>
        <taxon>Fungi</taxon>
        <taxon>Dikarya</taxon>
        <taxon>Basidiomycota</taxon>
        <taxon>Agaricomycotina</taxon>
        <taxon>Agaricomycetes</taxon>
        <taxon>Agaricomycetidae</taxon>
        <taxon>Agaricales</taxon>
        <taxon>Marasmiineae</taxon>
        <taxon>Mycenaceae</taxon>
        <taxon>Mycena</taxon>
    </lineage>
</organism>
<dbReference type="Proteomes" id="UP001222325">
    <property type="component" value="Unassembled WGS sequence"/>
</dbReference>
<evidence type="ECO:0000313" key="1">
    <source>
        <dbReference type="EMBL" id="KAJ7097111.1"/>
    </source>
</evidence>
<evidence type="ECO:0000313" key="2">
    <source>
        <dbReference type="Proteomes" id="UP001222325"/>
    </source>
</evidence>